<feature type="site" description="Important for catalytic activity" evidence="9">
    <location>
        <position position="109"/>
    </location>
</feature>
<feature type="binding site" evidence="9">
    <location>
        <position position="204"/>
    </location>
    <ligand>
        <name>substrate</name>
    </ligand>
</feature>
<dbReference type="HAMAP" id="MF_00956">
    <property type="entry name" value="GDP_fucose_synth"/>
    <property type="match status" value="1"/>
</dbReference>
<dbReference type="Gene3D" id="3.40.50.720">
    <property type="entry name" value="NAD(P)-binding Rossmann-like Domain"/>
    <property type="match status" value="1"/>
</dbReference>
<dbReference type="GO" id="GO:0070401">
    <property type="term" value="F:NADP+ binding"/>
    <property type="evidence" value="ECO:0007669"/>
    <property type="project" value="UniProtKB-UniRule"/>
</dbReference>
<dbReference type="EMBL" id="JACIIJ010000002">
    <property type="protein sequence ID" value="MBB6220209.1"/>
    <property type="molecule type" value="Genomic_DNA"/>
</dbReference>
<comment type="similarity">
    <text evidence="2 9">Belongs to the NAD(P)-dependent epimerase/dehydratase family. Fucose synthase subfamily.</text>
</comment>
<feature type="binding site" evidence="9">
    <location>
        <position position="189"/>
    </location>
    <ligand>
        <name>substrate</name>
    </ligand>
</feature>
<dbReference type="PANTHER" id="PTHR43238">
    <property type="entry name" value="GDP-L-FUCOSE SYNTHASE"/>
    <property type="match status" value="1"/>
</dbReference>
<evidence type="ECO:0000256" key="8">
    <source>
        <dbReference type="ARBA" id="ARBA00051935"/>
    </source>
</evidence>
<dbReference type="GO" id="GO:0050577">
    <property type="term" value="F:GDP-L-fucose synthase activity"/>
    <property type="evidence" value="ECO:0007669"/>
    <property type="project" value="UniProtKB-UniRule"/>
</dbReference>
<keyword evidence="4 9" id="KW-0521">NADP</keyword>
<name>A0A7W9ZRL5_RHILE</name>
<feature type="binding site" evidence="9">
    <location>
        <position position="271"/>
    </location>
    <ligand>
        <name>substrate</name>
    </ligand>
</feature>
<proteinExistence type="inferred from homology"/>
<dbReference type="Proteomes" id="UP000517187">
    <property type="component" value="Unassembled WGS sequence"/>
</dbReference>
<feature type="active site" description="Proton donor/acceptor" evidence="9">
    <location>
        <position position="138"/>
    </location>
</feature>
<organism evidence="11 12">
    <name type="scientific">Rhizobium leguminosarum</name>
    <dbReference type="NCBI Taxonomy" id="384"/>
    <lineage>
        <taxon>Bacteria</taxon>
        <taxon>Pseudomonadati</taxon>
        <taxon>Pseudomonadota</taxon>
        <taxon>Alphaproteobacteria</taxon>
        <taxon>Hyphomicrobiales</taxon>
        <taxon>Rhizobiaceae</taxon>
        <taxon>Rhizobium/Agrobacterium group</taxon>
        <taxon>Rhizobium</taxon>
    </lineage>
</organism>
<dbReference type="UniPathway" id="UPA00128">
    <property type="reaction ID" value="UER00191"/>
</dbReference>
<evidence type="ECO:0000256" key="5">
    <source>
        <dbReference type="ARBA" id="ARBA00023002"/>
    </source>
</evidence>
<dbReference type="RefSeq" id="WP_348646562.1">
    <property type="nucleotide sequence ID" value="NZ_JACIIJ010000002.1"/>
</dbReference>
<dbReference type="EC" id="1.1.1.271" evidence="3 9"/>
<dbReference type="Pfam" id="PF01370">
    <property type="entry name" value="Epimerase"/>
    <property type="match status" value="1"/>
</dbReference>
<evidence type="ECO:0000256" key="2">
    <source>
        <dbReference type="ARBA" id="ARBA00005959"/>
    </source>
</evidence>
<comment type="catalytic activity">
    <reaction evidence="8 9">
        <text>GDP-beta-L-fucose + NADP(+) = GDP-4-dehydro-alpha-D-rhamnose + NADPH + H(+)</text>
        <dbReference type="Rhea" id="RHEA:18885"/>
        <dbReference type="ChEBI" id="CHEBI:15378"/>
        <dbReference type="ChEBI" id="CHEBI:57273"/>
        <dbReference type="ChEBI" id="CHEBI:57783"/>
        <dbReference type="ChEBI" id="CHEBI:57964"/>
        <dbReference type="ChEBI" id="CHEBI:58349"/>
        <dbReference type="EC" id="1.1.1.271"/>
    </reaction>
</comment>
<dbReference type="InterPro" id="IPR001509">
    <property type="entry name" value="Epimerase_deHydtase"/>
</dbReference>
<evidence type="ECO:0000256" key="9">
    <source>
        <dbReference type="HAMAP-Rule" id="MF_00956"/>
    </source>
</evidence>
<dbReference type="GO" id="GO:0042351">
    <property type="term" value="P:'de novo' GDP-L-fucose biosynthetic process"/>
    <property type="evidence" value="ECO:0007669"/>
    <property type="project" value="UniProtKB-UniRule"/>
</dbReference>
<keyword evidence="6 9" id="KW-0413">Isomerase</keyword>
<dbReference type="SUPFAM" id="SSF51735">
    <property type="entry name" value="NAD(P)-binding Rossmann-fold domains"/>
    <property type="match status" value="1"/>
</dbReference>
<sequence>MSDLSNKKIWVAGHRGMVGSALVRRLHSENCNVITATRQELDLKRQDEVERFVQTNRPDAIILAAAKVGGILANDIFPADFLYDNLIIEANIFEAAHRSGVDRLLFLGSSCIYPKFAPQPISEDALLTGPLEPTNEWYAIAKIAGIKLAEAYRRQHGRDYISAMPTNLYGPGDNFDLQSSHVLPALIRKAHLAKVTGASEITIWGTGTPRREFLHVDDCADALIFLLKNYSDAQHVNVGSGEDIEIIELTRLVCRVVGYEGNITHDLSKPDGTPRKLMSTDKLKNMGWKPRISLEEGIRAVYDWFLKFEGNAAVARQ</sequence>
<dbReference type="AlphaFoldDB" id="A0A7W9ZRL5"/>
<dbReference type="InterPro" id="IPR028614">
    <property type="entry name" value="GDP_fucose/colitose_synth"/>
</dbReference>
<protein>
    <recommendedName>
        <fullName evidence="3 9">GDP-L-fucose synthase</fullName>
        <ecNumber evidence="3 9">1.1.1.271</ecNumber>
    </recommendedName>
    <alternativeName>
        <fullName evidence="9">GDP-4-keto-6-deoxy-D-mannose-3,5-epimerase-4-reductase</fullName>
    </alternativeName>
</protein>
<feature type="binding site" evidence="9">
    <location>
        <position position="211"/>
    </location>
    <ligand>
        <name>substrate</name>
    </ligand>
</feature>
<feature type="binding site" evidence="9">
    <location>
        <begin position="107"/>
        <end position="110"/>
    </location>
    <ligand>
        <name>NADP(+)</name>
        <dbReference type="ChEBI" id="CHEBI:58349"/>
    </ligand>
</feature>
<keyword evidence="7 9" id="KW-0511">Multifunctional enzyme</keyword>
<comment type="function">
    <text evidence="9">Catalyzes the two-step NADP-dependent conversion of GDP-4-dehydro-6-deoxy-D-mannose to GDP-fucose, involving an epimerase and a reductase reaction.</text>
</comment>
<feature type="domain" description="NAD-dependent epimerase/dehydratase" evidence="10">
    <location>
        <begin position="9"/>
        <end position="239"/>
    </location>
</feature>
<dbReference type="InterPro" id="IPR036291">
    <property type="entry name" value="NAD(P)-bd_dom_sf"/>
</dbReference>
<gene>
    <name evidence="9" type="primary">fcl</name>
    <name evidence="11" type="ORF">GGE66_001158</name>
</gene>
<evidence type="ECO:0000256" key="3">
    <source>
        <dbReference type="ARBA" id="ARBA00012371"/>
    </source>
</evidence>
<evidence type="ECO:0000259" key="10">
    <source>
        <dbReference type="Pfam" id="PF01370"/>
    </source>
</evidence>
<dbReference type="PANTHER" id="PTHR43238:SF1">
    <property type="entry name" value="GDP-L-FUCOSE SYNTHASE"/>
    <property type="match status" value="1"/>
</dbReference>
<dbReference type="Gene3D" id="3.90.25.10">
    <property type="entry name" value="UDP-galactose 4-epimerase, domain 1"/>
    <property type="match status" value="1"/>
</dbReference>
<accession>A0A7W9ZRL5</accession>
<dbReference type="CDD" id="cd05239">
    <property type="entry name" value="GDP_FS_SDR_e"/>
    <property type="match status" value="1"/>
</dbReference>
<keyword evidence="5 9" id="KW-0560">Oxidoreductase</keyword>
<evidence type="ECO:0000256" key="4">
    <source>
        <dbReference type="ARBA" id="ARBA00022857"/>
    </source>
</evidence>
<feature type="site" description="Important for catalytic activity" evidence="9">
    <location>
        <position position="111"/>
    </location>
</feature>
<dbReference type="FunFam" id="3.40.50.720:FF:000101">
    <property type="entry name" value="GDP-L-fucose synthase"/>
    <property type="match status" value="1"/>
</dbReference>
<evidence type="ECO:0000313" key="11">
    <source>
        <dbReference type="EMBL" id="MBB6220209.1"/>
    </source>
</evidence>
<dbReference type="GO" id="GO:0016853">
    <property type="term" value="F:isomerase activity"/>
    <property type="evidence" value="ECO:0007669"/>
    <property type="project" value="UniProtKB-KW"/>
</dbReference>
<comment type="caution">
    <text evidence="11">The sequence shown here is derived from an EMBL/GenBank/DDBJ whole genome shotgun (WGS) entry which is preliminary data.</text>
</comment>
<feature type="binding site" evidence="9">
    <location>
        <position position="181"/>
    </location>
    <ligand>
        <name>NADP(+)</name>
        <dbReference type="ChEBI" id="CHEBI:58349"/>
    </ligand>
</feature>
<evidence type="ECO:0000256" key="1">
    <source>
        <dbReference type="ARBA" id="ARBA00004883"/>
    </source>
</evidence>
<evidence type="ECO:0000256" key="7">
    <source>
        <dbReference type="ARBA" id="ARBA00023268"/>
    </source>
</evidence>
<feature type="binding site" evidence="9">
    <location>
        <begin position="13"/>
        <end position="19"/>
    </location>
    <ligand>
        <name>NADP(+)</name>
        <dbReference type="ChEBI" id="CHEBI:58349"/>
    </ligand>
</feature>
<comment type="pathway">
    <text evidence="1 9">Nucleotide-sugar biosynthesis; GDP-L-fucose biosynthesis via de novo pathway; GDP-L-fucose from GDP-alpha-D-mannose: step 2/2.</text>
</comment>
<evidence type="ECO:0000313" key="12">
    <source>
        <dbReference type="Proteomes" id="UP000517187"/>
    </source>
</evidence>
<feature type="binding site" evidence="9">
    <location>
        <begin position="165"/>
        <end position="168"/>
    </location>
    <ligand>
        <name>NADP(+)</name>
        <dbReference type="ChEBI" id="CHEBI:58349"/>
    </ligand>
</feature>
<evidence type="ECO:0000256" key="6">
    <source>
        <dbReference type="ARBA" id="ARBA00023235"/>
    </source>
</evidence>
<reference evidence="11 12" key="1">
    <citation type="submission" date="2020-08" db="EMBL/GenBank/DDBJ databases">
        <title>Genomic Encyclopedia of Type Strains, Phase IV (KMG-V): Genome sequencing to study the core and pangenomes of soil and plant-associated prokaryotes.</title>
        <authorList>
            <person name="Whitman W."/>
        </authorList>
    </citation>
    <scope>NUCLEOTIDE SEQUENCE [LARGE SCALE GENOMIC DNA]</scope>
    <source>
        <strain evidence="11 12">SEMIA 4011</strain>
    </source>
</reference>
<feature type="binding site" evidence="9">
    <location>
        <position position="142"/>
    </location>
    <ligand>
        <name>NADP(+)</name>
        <dbReference type="ChEBI" id="CHEBI:58349"/>
    </ligand>
</feature>